<dbReference type="HOGENOM" id="CLU_1375200_0_0_1"/>
<evidence type="ECO:0000313" key="1">
    <source>
        <dbReference type="EMBL" id="EFI96888.1"/>
    </source>
</evidence>
<sequence>VPGWKKLAAAADKEFGKSSRTIITNEKEYPEKPATICIGTKPVDIAVNGKPKCSTNVQTVEGVIIGTSGSVELSVTTGTDYKVETTTTKQTSFGIGVTYGAKFSIPEVAEIGGSTTISTQVANSHGETYATSGTSNHQVTTKVVATHADGKTCKLDISMMTQLNTKTCTTEGSAQVPFVAKGWVWFEYSKKIDGHYWCA</sequence>
<reference evidence="1 2" key="1">
    <citation type="journal article" date="2010" name="Nat. Biotechnol.">
        <title>Genome sequence of the model mushroom Schizophyllum commune.</title>
        <authorList>
            <person name="Ohm R.A."/>
            <person name="de Jong J.F."/>
            <person name="Lugones L.G."/>
            <person name="Aerts A."/>
            <person name="Kothe E."/>
            <person name="Stajich J.E."/>
            <person name="de Vries R.P."/>
            <person name="Record E."/>
            <person name="Levasseur A."/>
            <person name="Baker S.E."/>
            <person name="Bartholomew K.A."/>
            <person name="Coutinho P.M."/>
            <person name="Erdmann S."/>
            <person name="Fowler T.J."/>
            <person name="Gathman A.C."/>
            <person name="Lombard V."/>
            <person name="Henrissat B."/>
            <person name="Knabe N."/>
            <person name="Kuees U."/>
            <person name="Lilly W.W."/>
            <person name="Lindquist E."/>
            <person name="Lucas S."/>
            <person name="Magnuson J.K."/>
            <person name="Piumi F."/>
            <person name="Raudaskoski M."/>
            <person name="Salamov A."/>
            <person name="Schmutz J."/>
            <person name="Schwarze F.W.M.R."/>
            <person name="vanKuyk P.A."/>
            <person name="Horton J.S."/>
            <person name="Grigoriev I.V."/>
            <person name="Woesten H.A.B."/>
        </authorList>
    </citation>
    <scope>NUCLEOTIDE SEQUENCE [LARGE SCALE GENOMIC DNA]</scope>
    <source>
        <strain evidence="2">H4-8 / FGSC 9210</strain>
    </source>
</reference>
<dbReference type="eggNOG" id="ENOG502SREE">
    <property type="taxonomic scope" value="Eukaryota"/>
</dbReference>
<dbReference type="Proteomes" id="UP000007431">
    <property type="component" value="Unassembled WGS sequence"/>
</dbReference>
<gene>
    <name evidence="1" type="ORF">SCHCODRAFT_55614</name>
</gene>
<dbReference type="GeneID" id="9589797"/>
<dbReference type="STRING" id="578458.D8Q513"/>
<evidence type="ECO:0000313" key="2">
    <source>
        <dbReference type="Proteomes" id="UP000007431"/>
    </source>
</evidence>
<dbReference type="RefSeq" id="XP_003031791.1">
    <property type="nucleotide sequence ID" value="XM_003031745.1"/>
</dbReference>
<dbReference type="VEuPathDB" id="FungiDB:SCHCODRAFT_02503789"/>
<keyword evidence="2" id="KW-1185">Reference proteome</keyword>
<proteinExistence type="predicted"/>
<dbReference type="OrthoDB" id="3010635at2759"/>
<protein>
    <submittedName>
        <fullName evidence="1">Uncharacterized protein</fullName>
    </submittedName>
</protein>
<organism evidence="2">
    <name type="scientific">Schizophyllum commune (strain H4-8 / FGSC 9210)</name>
    <name type="common">Split gill fungus</name>
    <dbReference type="NCBI Taxonomy" id="578458"/>
    <lineage>
        <taxon>Eukaryota</taxon>
        <taxon>Fungi</taxon>
        <taxon>Dikarya</taxon>
        <taxon>Basidiomycota</taxon>
        <taxon>Agaricomycotina</taxon>
        <taxon>Agaricomycetes</taxon>
        <taxon>Agaricomycetidae</taxon>
        <taxon>Agaricales</taxon>
        <taxon>Schizophyllaceae</taxon>
        <taxon>Schizophyllum</taxon>
    </lineage>
</organism>
<name>D8Q513_SCHCM</name>
<accession>D8Q513</accession>
<dbReference type="InParanoid" id="D8Q513"/>
<dbReference type="KEGG" id="scm:SCHCO_02503789"/>
<dbReference type="EMBL" id="GL377306">
    <property type="protein sequence ID" value="EFI96888.1"/>
    <property type="molecule type" value="Genomic_DNA"/>
</dbReference>
<dbReference type="AlphaFoldDB" id="D8Q513"/>
<feature type="non-terminal residue" evidence="1">
    <location>
        <position position="1"/>
    </location>
</feature>